<name>A0A225ABA4_TALAT</name>
<dbReference type="PANTHER" id="PTHR43918:SF4">
    <property type="entry name" value="CARBOXYLIC ESTER HYDROLASE"/>
    <property type="match status" value="1"/>
</dbReference>
<dbReference type="InterPro" id="IPR029058">
    <property type="entry name" value="AB_hydrolase_fold"/>
</dbReference>
<evidence type="ECO:0000256" key="2">
    <source>
        <dbReference type="ARBA" id="ARBA00022801"/>
    </source>
</evidence>
<dbReference type="InterPro" id="IPR050654">
    <property type="entry name" value="AChE-related_enzymes"/>
</dbReference>
<dbReference type="RefSeq" id="XP_020118353.1">
    <property type="nucleotide sequence ID" value="XM_020269261.1"/>
</dbReference>
<proteinExistence type="inferred from homology"/>
<dbReference type="STRING" id="1441469.A0A225ABA4"/>
<sequence length="459" mass="49845">MRTIRLGIVLILVRSATSSLTINTTSGQLRGKLASGTSGVIEYLGIPYGYSCPANATFASKSELIAASGEFNFTKQAPAILQNLLEQPEVQYSEDCLTLNVWAKPPTNETTKPVLFWIHGGGFNTGTTNNTAYNGKHLADLEEVVVISANYRLNIFGFPGNPHITNNLGLLDQRLAVEWVRDNIAAFGGDPDRITIFGQSAGGSSVDYYSYAWTEDPIVAGFISDSGTVLSPNAQASESASADAWYNVTATLGCGDEGSDPDTLLICMRSLDWEDVQDAIPSSTGISSVTGSFGPTVDDIIVFSDYVNRSIAGNFIQRPLFIGSNNYEVGLFRAIFDVEGVTFSEAQWDYLNFVIYTCPASYRARYNVQNNIPTWRYRYFGEFPNLRLTTNPDSGAWHGSEVPLIFNTDTDIQNLVARTTAEAKIADYLRKAWVAFATDPEGGLASIQQYNGAADGVSG</sequence>
<dbReference type="PROSITE" id="PS00122">
    <property type="entry name" value="CARBOXYLESTERASE_B_1"/>
    <property type="match status" value="1"/>
</dbReference>
<dbReference type="SUPFAM" id="SSF53474">
    <property type="entry name" value="alpha/beta-Hydrolases"/>
    <property type="match status" value="1"/>
</dbReference>
<evidence type="ECO:0000313" key="5">
    <source>
        <dbReference type="EMBL" id="OKL58232.1"/>
    </source>
</evidence>
<feature type="chain" id="PRO_5011814455" description="Carboxylic ester hydrolase" evidence="3">
    <location>
        <begin position="19"/>
        <end position="459"/>
    </location>
</feature>
<organism evidence="5 6">
    <name type="scientific">Talaromyces atroroseus</name>
    <dbReference type="NCBI Taxonomy" id="1441469"/>
    <lineage>
        <taxon>Eukaryota</taxon>
        <taxon>Fungi</taxon>
        <taxon>Dikarya</taxon>
        <taxon>Ascomycota</taxon>
        <taxon>Pezizomycotina</taxon>
        <taxon>Eurotiomycetes</taxon>
        <taxon>Eurotiomycetidae</taxon>
        <taxon>Eurotiales</taxon>
        <taxon>Trichocomaceae</taxon>
        <taxon>Talaromyces</taxon>
        <taxon>Talaromyces sect. Trachyspermi</taxon>
    </lineage>
</organism>
<dbReference type="Gene3D" id="3.40.50.1820">
    <property type="entry name" value="alpha/beta hydrolase"/>
    <property type="match status" value="1"/>
</dbReference>
<keyword evidence="6" id="KW-1185">Reference proteome</keyword>
<dbReference type="GeneID" id="31006147"/>
<dbReference type="EMBL" id="LFMY01000010">
    <property type="protein sequence ID" value="OKL58232.1"/>
    <property type="molecule type" value="Genomic_DNA"/>
</dbReference>
<protein>
    <recommendedName>
        <fullName evidence="3">Carboxylic ester hydrolase</fullName>
        <ecNumber evidence="3">3.1.1.-</ecNumber>
    </recommendedName>
</protein>
<dbReference type="OrthoDB" id="408631at2759"/>
<dbReference type="AlphaFoldDB" id="A0A225ABA4"/>
<gene>
    <name evidence="5" type="ORF">UA08_06392</name>
</gene>
<evidence type="ECO:0000256" key="3">
    <source>
        <dbReference type="RuleBase" id="RU361235"/>
    </source>
</evidence>
<feature type="domain" description="Carboxylesterase type B" evidence="4">
    <location>
        <begin position="19"/>
        <end position="335"/>
    </location>
</feature>
<accession>A0A225ABA4</accession>
<dbReference type="GO" id="GO:0052689">
    <property type="term" value="F:carboxylic ester hydrolase activity"/>
    <property type="evidence" value="ECO:0007669"/>
    <property type="project" value="TreeGrafter"/>
</dbReference>
<keyword evidence="2 3" id="KW-0378">Hydrolase</keyword>
<evidence type="ECO:0000259" key="4">
    <source>
        <dbReference type="Pfam" id="PF00135"/>
    </source>
</evidence>
<dbReference type="Pfam" id="PF00135">
    <property type="entry name" value="COesterase"/>
    <property type="match status" value="1"/>
</dbReference>
<reference evidence="5 6" key="1">
    <citation type="submission" date="2015-06" db="EMBL/GenBank/DDBJ databases">
        <title>Talaromyces atroroseus IBT 11181 draft genome.</title>
        <authorList>
            <person name="Rasmussen K.B."/>
            <person name="Rasmussen S."/>
            <person name="Petersen B."/>
            <person name="Sicheritz-Ponten T."/>
            <person name="Mortensen U.H."/>
            <person name="Thrane U."/>
        </authorList>
    </citation>
    <scope>NUCLEOTIDE SEQUENCE [LARGE SCALE GENOMIC DNA]</scope>
    <source>
        <strain evidence="5 6">IBT 11181</strain>
    </source>
</reference>
<keyword evidence="3" id="KW-0732">Signal</keyword>
<evidence type="ECO:0000313" key="6">
    <source>
        <dbReference type="Proteomes" id="UP000214365"/>
    </source>
</evidence>
<dbReference type="PANTHER" id="PTHR43918">
    <property type="entry name" value="ACETYLCHOLINESTERASE"/>
    <property type="match status" value="1"/>
</dbReference>
<comment type="caution">
    <text evidence="5">The sequence shown here is derived from an EMBL/GenBank/DDBJ whole genome shotgun (WGS) entry which is preliminary data.</text>
</comment>
<dbReference type="InterPro" id="IPR019826">
    <property type="entry name" value="Carboxylesterase_B_AS"/>
</dbReference>
<dbReference type="InterPro" id="IPR002018">
    <property type="entry name" value="CarbesteraseB"/>
</dbReference>
<dbReference type="Proteomes" id="UP000214365">
    <property type="component" value="Unassembled WGS sequence"/>
</dbReference>
<comment type="similarity">
    <text evidence="1 3">Belongs to the type-B carboxylesterase/lipase family.</text>
</comment>
<evidence type="ECO:0000256" key="1">
    <source>
        <dbReference type="ARBA" id="ARBA00005964"/>
    </source>
</evidence>
<feature type="signal peptide" evidence="3">
    <location>
        <begin position="1"/>
        <end position="18"/>
    </location>
</feature>
<dbReference type="EC" id="3.1.1.-" evidence="3"/>